<evidence type="ECO:0000313" key="2">
    <source>
        <dbReference type="Proteomes" id="UP000092382"/>
    </source>
</evidence>
<dbReference type="PATRIC" id="fig|1710894.3.peg.1470"/>
<dbReference type="EMBL" id="LJOY01000009">
    <property type="protein sequence ID" value="OBQ26657.1"/>
    <property type="molecule type" value="Genomic_DNA"/>
</dbReference>
<name>A0A1B7W0B2_APHFL</name>
<reference evidence="1 2" key="1">
    <citation type="submission" date="2015-09" db="EMBL/GenBank/DDBJ databases">
        <title>Whole genome shotgun sequence assembly of Aphanizomenon flos-aquae UKL13.</title>
        <authorList>
            <person name="Driscoll C."/>
        </authorList>
    </citation>
    <scope>NUCLEOTIDE SEQUENCE [LARGE SCALE GENOMIC DNA]</scope>
    <source>
        <strain evidence="1">MDT13</strain>
    </source>
</reference>
<dbReference type="AlphaFoldDB" id="A0A1B7W0B2"/>
<evidence type="ECO:0000313" key="1">
    <source>
        <dbReference type="EMBL" id="OBQ26657.1"/>
    </source>
</evidence>
<accession>A0A1B7W0B2</accession>
<gene>
    <name evidence="1" type="ORF">AN481_04500</name>
</gene>
<sequence length="64" mass="7467">MDFTWVKRKDCKVLLQDSTLVGSSWIVSMNECQELVLEMMALVPNKMPFYQQGLRAVMFIQQPL</sequence>
<dbReference type="Proteomes" id="UP000092382">
    <property type="component" value="Unassembled WGS sequence"/>
</dbReference>
<comment type="caution">
    <text evidence="1">The sequence shown here is derived from an EMBL/GenBank/DDBJ whole genome shotgun (WGS) entry which is preliminary data.</text>
</comment>
<proteinExistence type="predicted"/>
<protein>
    <submittedName>
        <fullName evidence="1">Uncharacterized protein</fullName>
    </submittedName>
</protein>
<organism evidence="1 2">
    <name type="scientific">Aphanizomenon flos-aquae LD13</name>
    <dbReference type="NCBI Taxonomy" id="1710894"/>
    <lineage>
        <taxon>Bacteria</taxon>
        <taxon>Bacillati</taxon>
        <taxon>Cyanobacteriota</taxon>
        <taxon>Cyanophyceae</taxon>
        <taxon>Nostocales</taxon>
        <taxon>Aphanizomenonaceae</taxon>
        <taxon>Aphanizomenon</taxon>
    </lineage>
</organism>